<keyword evidence="9" id="KW-0067">ATP-binding</keyword>
<proteinExistence type="evidence at transcript level"/>
<keyword evidence="4" id="KW-0723">Serine/threonine-protein kinase</keyword>
<sequence>MDREIINFTEEELNAYTNGFSGKNFIGRGAFGPVYQGIIKGRKERKVNGQYVAIKSSRNKVDEKARTQWRAEIEYLPKVEHQNIIKLIGHCEGRERFYLVYPFMQNGIFKRNCACKINKHRLLQTGY</sequence>
<organism evidence="15">
    <name type="scientific">Vernicia fordii</name>
    <name type="common">Tung</name>
    <name type="synonym">Aleurites fordii</name>
    <dbReference type="NCBI Taxonomy" id="73154"/>
    <lineage>
        <taxon>Eukaryota</taxon>
        <taxon>Viridiplantae</taxon>
        <taxon>Streptophyta</taxon>
        <taxon>Embryophyta</taxon>
        <taxon>Tracheophyta</taxon>
        <taxon>Spermatophyta</taxon>
        <taxon>Magnoliopsida</taxon>
        <taxon>eudicotyledons</taxon>
        <taxon>Gunneridae</taxon>
        <taxon>Pentapetalae</taxon>
        <taxon>rosids</taxon>
        <taxon>fabids</taxon>
        <taxon>Malpighiales</taxon>
        <taxon>Euphorbiaceae</taxon>
        <taxon>Crotonoideae</taxon>
        <taxon>Aleuritideae</taxon>
        <taxon>Vernicia</taxon>
    </lineage>
</organism>
<keyword evidence="10" id="KW-1133">Transmembrane helix</keyword>
<dbReference type="Gene3D" id="3.30.200.20">
    <property type="entry name" value="Phosphorylase Kinase, domain 1"/>
    <property type="match status" value="1"/>
</dbReference>
<dbReference type="InterPro" id="IPR047117">
    <property type="entry name" value="PERK1-13-like"/>
</dbReference>
<comment type="catalytic activity">
    <reaction evidence="13">
        <text>L-seryl-[protein] + ATP = O-phospho-L-seryl-[protein] + ADP + H(+)</text>
        <dbReference type="Rhea" id="RHEA:17989"/>
        <dbReference type="Rhea" id="RHEA-COMP:9863"/>
        <dbReference type="Rhea" id="RHEA-COMP:11604"/>
        <dbReference type="ChEBI" id="CHEBI:15378"/>
        <dbReference type="ChEBI" id="CHEBI:29999"/>
        <dbReference type="ChEBI" id="CHEBI:30616"/>
        <dbReference type="ChEBI" id="CHEBI:83421"/>
        <dbReference type="ChEBI" id="CHEBI:456216"/>
        <dbReference type="EC" id="2.7.11.1"/>
    </reaction>
</comment>
<evidence type="ECO:0000256" key="7">
    <source>
        <dbReference type="ARBA" id="ARBA00022741"/>
    </source>
</evidence>
<keyword evidence="8" id="KW-0418">Kinase</keyword>
<reference evidence="15" key="1">
    <citation type="journal article" date="2015" name="Int J Genomics">
        <title>Genome-Wide Identification and Characterization of the LRR-RLK Gene Family in Two Vernicia Species.</title>
        <authorList>
            <person name="Zhu H."/>
            <person name="Wang Y."/>
            <person name="Yin H."/>
            <person name="Gao M."/>
            <person name="Zhang Q."/>
            <person name="Chen Y."/>
        </authorList>
    </citation>
    <scope>NUCLEOTIDE SEQUENCE</scope>
</reference>
<dbReference type="EC" id="2.7.11.1" evidence="2"/>
<keyword evidence="3" id="KW-1003">Cell membrane</keyword>
<evidence type="ECO:0000256" key="5">
    <source>
        <dbReference type="ARBA" id="ARBA00022679"/>
    </source>
</evidence>
<dbReference type="GO" id="GO:0005886">
    <property type="term" value="C:plasma membrane"/>
    <property type="evidence" value="ECO:0007669"/>
    <property type="project" value="UniProtKB-SubCell"/>
</dbReference>
<evidence type="ECO:0000256" key="4">
    <source>
        <dbReference type="ARBA" id="ARBA00022527"/>
    </source>
</evidence>
<evidence type="ECO:0000256" key="9">
    <source>
        <dbReference type="ARBA" id="ARBA00022840"/>
    </source>
</evidence>
<dbReference type="InterPro" id="IPR001245">
    <property type="entry name" value="Ser-Thr/Tyr_kinase_cat_dom"/>
</dbReference>
<name>A0A127AUB7_VERFO</name>
<evidence type="ECO:0000256" key="11">
    <source>
        <dbReference type="ARBA" id="ARBA00023136"/>
    </source>
</evidence>
<evidence type="ECO:0000256" key="1">
    <source>
        <dbReference type="ARBA" id="ARBA00004162"/>
    </source>
</evidence>
<evidence type="ECO:0000256" key="3">
    <source>
        <dbReference type="ARBA" id="ARBA00022475"/>
    </source>
</evidence>
<keyword evidence="11" id="KW-0472">Membrane</keyword>
<evidence type="ECO:0000256" key="13">
    <source>
        <dbReference type="ARBA" id="ARBA00048679"/>
    </source>
</evidence>
<dbReference type="PROSITE" id="PS50011">
    <property type="entry name" value="PROTEIN_KINASE_DOM"/>
    <property type="match status" value="1"/>
</dbReference>
<keyword evidence="7" id="KW-0547">Nucleotide-binding</keyword>
<dbReference type="SUPFAM" id="SSF56112">
    <property type="entry name" value="Protein kinase-like (PK-like)"/>
    <property type="match status" value="1"/>
</dbReference>
<dbReference type="GO" id="GO:0004674">
    <property type="term" value="F:protein serine/threonine kinase activity"/>
    <property type="evidence" value="ECO:0007669"/>
    <property type="project" value="UniProtKB-KW"/>
</dbReference>
<dbReference type="InterPro" id="IPR011009">
    <property type="entry name" value="Kinase-like_dom_sf"/>
</dbReference>
<dbReference type="GO" id="GO:0005524">
    <property type="term" value="F:ATP binding"/>
    <property type="evidence" value="ECO:0007669"/>
    <property type="project" value="UniProtKB-KW"/>
</dbReference>
<accession>A0A127AUB7</accession>
<dbReference type="PANTHER" id="PTHR47982:SF70">
    <property type="entry name" value="PROTEIN KINASE SUPERFAMILY PROTEIN"/>
    <property type="match status" value="1"/>
</dbReference>
<evidence type="ECO:0000256" key="2">
    <source>
        <dbReference type="ARBA" id="ARBA00012513"/>
    </source>
</evidence>
<dbReference type="EMBL" id="KT805497">
    <property type="protein sequence ID" value="AMM42755.1"/>
    <property type="molecule type" value="mRNA"/>
</dbReference>
<comment type="catalytic activity">
    <reaction evidence="12">
        <text>L-threonyl-[protein] + ATP = O-phospho-L-threonyl-[protein] + ADP + H(+)</text>
        <dbReference type="Rhea" id="RHEA:46608"/>
        <dbReference type="Rhea" id="RHEA-COMP:11060"/>
        <dbReference type="Rhea" id="RHEA-COMP:11605"/>
        <dbReference type="ChEBI" id="CHEBI:15378"/>
        <dbReference type="ChEBI" id="CHEBI:30013"/>
        <dbReference type="ChEBI" id="CHEBI:30616"/>
        <dbReference type="ChEBI" id="CHEBI:61977"/>
        <dbReference type="ChEBI" id="CHEBI:456216"/>
        <dbReference type="EC" id="2.7.11.1"/>
    </reaction>
</comment>
<dbReference type="AlphaFoldDB" id="A0A127AUB7"/>
<comment type="subcellular location">
    <subcellularLocation>
        <location evidence="1">Cell membrane</location>
        <topology evidence="1">Single-pass membrane protein</topology>
    </subcellularLocation>
</comment>
<keyword evidence="6" id="KW-0812">Transmembrane</keyword>
<feature type="domain" description="Protein kinase" evidence="14">
    <location>
        <begin position="20"/>
        <end position="127"/>
    </location>
</feature>
<dbReference type="InterPro" id="IPR000719">
    <property type="entry name" value="Prot_kinase_dom"/>
</dbReference>
<evidence type="ECO:0000256" key="12">
    <source>
        <dbReference type="ARBA" id="ARBA00047899"/>
    </source>
</evidence>
<evidence type="ECO:0000256" key="10">
    <source>
        <dbReference type="ARBA" id="ARBA00022989"/>
    </source>
</evidence>
<evidence type="ECO:0000313" key="15">
    <source>
        <dbReference type="EMBL" id="AMM42755.1"/>
    </source>
</evidence>
<evidence type="ECO:0000256" key="6">
    <source>
        <dbReference type="ARBA" id="ARBA00022692"/>
    </source>
</evidence>
<dbReference type="PANTHER" id="PTHR47982">
    <property type="entry name" value="PROLINE-RICH RECEPTOR-LIKE PROTEIN KINASE PERK4"/>
    <property type="match status" value="1"/>
</dbReference>
<dbReference type="Pfam" id="PF07714">
    <property type="entry name" value="PK_Tyr_Ser-Thr"/>
    <property type="match status" value="1"/>
</dbReference>
<evidence type="ECO:0000259" key="14">
    <source>
        <dbReference type="PROSITE" id="PS50011"/>
    </source>
</evidence>
<keyword evidence="5" id="KW-0808">Transferase</keyword>
<protein>
    <recommendedName>
        <fullName evidence="2">non-specific serine/threonine protein kinase</fullName>
        <ecNumber evidence="2">2.7.11.1</ecNumber>
    </recommendedName>
</protein>
<evidence type="ECO:0000256" key="8">
    <source>
        <dbReference type="ARBA" id="ARBA00022777"/>
    </source>
</evidence>